<proteinExistence type="predicted"/>
<feature type="compositionally biased region" description="Basic and acidic residues" evidence="3">
    <location>
        <begin position="1092"/>
        <end position="1103"/>
    </location>
</feature>
<feature type="compositionally biased region" description="Acidic residues" evidence="3">
    <location>
        <begin position="374"/>
        <end position="395"/>
    </location>
</feature>
<dbReference type="GO" id="GO:0000030">
    <property type="term" value="F:mannosyltransferase activity"/>
    <property type="evidence" value="ECO:0007669"/>
    <property type="project" value="TreeGrafter"/>
</dbReference>
<dbReference type="PANTHER" id="PTHR32385">
    <property type="entry name" value="MANNOSYL PHOSPHORYLINOSITOL CERAMIDE SYNTHASE"/>
    <property type="match status" value="1"/>
</dbReference>
<dbReference type="InterPro" id="IPR029044">
    <property type="entry name" value="Nucleotide-diphossugar_trans"/>
</dbReference>
<dbReference type="InterPro" id="IPR032675">
    <property type="entry name" value="LRR_dom_sf"/>
</dbReference>
<feature type="region of interest" description="Disordered" evidence="3">
    <location>
        <begin position="1072"/>
        <end position="1316"/>
    </location>
</feature>
<dbReference type="InterPro" id="IPR043159">
    <property type="entry name" value="Lectin_gal-bd_sf"/>
</dbReference>
<protein>
    <submittedName>
        <fullName evidence="4">Glycosyl transferase</fullName>
    </submittedName>
</protein>
<dbReference type="GO" id="GO:0051999">
    <property type="term" value="P:mannosyl-inositol phosphorylceramide biosynthetic process"/>
    <property type="evidence" value="ECO:0007669"/>
    <property type="project" value="TreeGrafter"/>
</dbReference>
<dbReference type="EMBL" id="LHPF02000001">
    <property type="protein sequence ID" value="PSC76477.1"/>
    <property type="molecule type" value="Genomic_DNA"/>
</dbReference>
<gene>
    <name evidence="4" type="primary">g296</name>
    <name evidence="4" type="ORF">C2E20_0296</name>
</gene>
<dbReference type="SUPFAM" id="SSF52047">
    <property type="entry name" value="RNI-like"/>
    <property type="match status" value="1"/>
</dbReference>
<feature type="compositionally biased region" description="Low complexity" evidence="3">
    <location>
        <begin position="362"/>
        <end position="373"/>
    </location>
</feature>
<reference evidence="4 5" key="1">
    <citation type="journal article" date="2018" name="Plant J.">
        <title>Genome sequences of Chlorella sorokiniana UTEX 1602 and Micractinium conductrix SAG 241.80: implications to maltose excretion by a green alga.</title>
        <authorList>
            <person name="Arriola M.B."/>
            <person name="Velmurugan N."/>
            <person name="Zhang Y."/>
            <person name="Plunkett M.H."/>
            <person name="Hondzo H."/>
            <person name="Barney B.M."/>
        </authorList>
    </citation>
    <scope>NUCLEOTIDE SEQUENCE [LARGE SCALE GENOMIC DNA]</scope>
    <source>
        <strain evidence="4 5">SAG 241.80</strain>
    </source>
</reference>
<evidence type="ECO:0000313" key="4">
    <source>
        <dbReference type="EMBL" id="PSC76477.1"/>
    </source>
</evidence>
<dbReference type="InterPro" id="IPR007577">
    <property type="entry name" value="GlycoTrfase_DXD_sugar-bd_CS"/>
</dbReference>
<dbReference type="Proteomes" id="UP000239649">
    <property type="component" value="Unassembled WGS sequence"/>
</dbReference>
<dbReference type="SUPFAM" id="SSF53448">
    <property type="entry name" value="Nucleotide-diphospho-sugar transferases"/>
    <property type="match status" value="1"/>
</dbReference>
<dbReference type="OrthoDB" id="3647at2759"/>
<dbReference type="GO" id="GO:0016020">
    <property type="term" value="C:membrane"/>
    <property type="evidence" value="ECO:0007669"/>
    <property type="project" value="GOC"/>
</dbReference>
<sequence>MGALKVHRQRLRAHGGLVAIVGVGALLLLAARLSWGDLAHRVAQRRGGVRKAGVQRIPRILHHAYLSGREAFQGLSSDPSSAMRPEWAQWCEALHDGWEYRFWDEAAAVQLLEEHYPWFLPTWRGYKQIVEKGDAIRYFIMHRYGGVYYDLDVECFRKGDDMLVGADVVLQGTGGQEGVTNAMLASVPGHPLWKCIFKLLQERQGKWVIEATGPSLVRDAALDLQAVPNTFVGLHKWKGTLVRVWPLGEWTTPCWASDRKCHQNMALQRAAGMFKPKLVAYHRYTGSWLNMDNAAHFLTHGGLDGRLFGTAEVQDAVAETIDDRPASRVSGRVEDSVLRIACPRPGWRITAVHSALYGMQPAAQQGEQQQQQQQDEEEEEAAAEDGGQEGEEGEDGPQQPTKKCKSSSAFAAVAAACLGRWRCFLRVDPRALGPAPCADRGAADLTLEAAVVCSPPRMVKDTQQPLAPELREQLKWRKSHQLEVPALAALGKPVTITCPASDWSMTNVAPANSTQPSPVAAAIHELCLGRAECSLAVGGGGVRDTLLTLGAKLRVNGTSVQSQGALGGAVTSLDDNSLSAIFRALGRRDSGPTVTCVCKRWRQVFLTESAFYRDVGAAALAAAGSTWVLLLPAPAAQPATARPPSSRGSQVELELPLGCVKVAGYLYGLLRFETSPADADAWSAGKAALLSGCSAVAACVSVRGVDLMDAVGAASPGCWTAADLLHALQPAVLRSVSLQASGQAPGSALQALRRFTQLEALQLDCCELPRNAPAVLRCLRPQLTSLCLHTQQPAAGCVDALLQLRRLCSLELACAVPHFQMMGATLHSAQFTPAGSSDSSIAAVSLEGAMLDPRKSPSLLQLLPALLPGAAAGGALSLRLRSCTLPLHSLLVGTAPAPVRSLLLEQCRFPGGGPAVDVLLKQLPALSSLSFVSDPERDGAAQLDWVPGDITWRSGLTHLALVGQRINTLPPGRYLDRLVELDLSCCAFARLPLALSAATSLTSLKLGGNLDLKLSAADVATGLLPLVARLRQLHLWGCGAPQSALAALFSAAPALNADAAAWPGADWCDDECSDAASGETGSGEQSSGEVGSGEHIDGEHIDGECSDGECSSGERLTGEASSGEASSDEAPSDSSSSSSSGPSSVPSAHSGDPSSVPSSPSAHSGDPSSAPSSPSAHSGDPSSVPSSPSAHSGDPSSAPSSPSAHSGDPSAVPSSASAHSGDPSAVPSSASAPPSTSSQRGDGEYGMGSSSDGGSAGGMGSSSSGSDGMPSASAGTGSGNGDDGAGSDGGVHSDADDSGGMRSTGGSRKVSRKLSF</sequence>
<evidence type="ECO:0000256" key="2">
    <source>
        <dbReference type="ARBA" id="ARBA00022679"/>
    </source>
</evidence>
<dbReference type="Gene3D" id="3.90.550.20">
    <property type="match status" value="1"/>
</dbReference>
<evidence type="ECO:0000256" key="1">
    <source>
        <dbReference type="ARBA" id="ARBA00004430"/>
    </source>
</evidence>
<dbReference type="Gene3D" id="3.80.10.10">
    <property type="entry name" value="Ribonuclease Inhibitor"/>
    <property type="match status" value="1"/>
</dbReference>
<evidence type="ECO:0000313" key="5">
    <source>
        <dbReference type="Proteomes" id="UP000239649"/>
    </source>
</evidence>
<accession>A0A2P6VQX4</accession>
<name>A0A2P6VQX4_9CHLO</name>
<dbReference type="GO" id="GO:0005930">
    <property type="term" value="C:axoneme"/>
    <property type="evidence" value="ECO:0007669"/>
    <property type="project" value="UniProtKB-SubCell"/>
</dbReference>
<feature type="compositionally biased region" description="Low complexity" evidence="3">
    <location>
        <begin position="1132"/>
        <end position="1238"/>
    </location>
</feature>
<dbReference type="Gene3D" id="2.60.120.740">
    <property type="match status" value="1"/>
</dbReference>
<feature type="compositionally biased region" description="Low complexity" evidence="3">
    <location>
        <begin position="1261"/>
        <end position="1275"/>
    </location>
</feature>
<dbReference type="InterPro" id="IPR051706">
    <property type="entry name" value="Glycosyltransferase_domain"/>
</dbReference>
<feature type="region of interest" description="Disordered" evidence="3">
    <location>
        <begin position="362"/>
        <end position="404"/>
    </location>
</feature>
<comment type="caution">
    <text evidence="4">The sequence shown here is derived from an EMBL/GenBank/DDBJ whole genome shotgun (WGS) entry which is preliminary data.</text>
</comment>
<evidence type="ECO:0000256" key="3">
    <source>
        <dbReference type="SAM" id="MobiDB-lite"/>
    </source>
</evidence>
<organism evidence="4 5">
    <name type="scientific">Micractinium conductrix</name>
    <dbReference type="NCBI Taxonomy" id="554055"/>
    <lineage>
        <taxon>Eukaryota</taxon>
        <taxon>Viridiplantae</taxon>
        <taxon>Chlorophyta</taxon>
        <taxon>core chlorophytes</taxon>
        <taxon>Trebouxiophyceae</taxon>
        <taxon>Chlorellales</taxon>
        <taxon>Chlorellaceae</taxon>
        <taxon>Chlorella clade</taxon>
        <taxon>Micractinium</taxon>
    </lineage>
</organism>
<feature type="compositionally biased region" description="Low complexity" evidence="3">
    <location>
        <begin position="1077"/>
        <end position="1089"/>
    </location>
</feature>
<comment type="subcellular location">
    <subcellularLocation>
        <location evidence="1">Cytoplasm</location>
        <location evidence="1">Cytoskeleton</location>
        <location evidence="1">Cilium axoneme</location>
    </subcellularLocation>
</comment>
<feature type="compositionally biased region" description="Gly residues" evidence="3">
    <location>
        <begin position="1276"/>
        <end position="1289"/>
    </location>
</feature>
<keyword evidence="5" id="KW-1185">Reference proteome</keyword>
<keyword evidence="2 4" id="KW-0808">Transferase</keyword>
<dbReference type="PANTHER" id="PTHR32385:SF15">
    <property type="entry name" value="INOSITOL PHOSPHOCERAMIDE MANNOSYLTRANSFERASE 1"/>
    <property type="match status" value="1"/>
</dbReference>
<dbReference type="Pfam" id="PF04488">
    <property type="entry name" value="Gly_transf_sug"/>
    <property type="match status" value="1"/>
</dbReference>